<reference evidence="1 2" key="1">
    <citation type="submission" date="2016-10" db="EMBL/GenBank/DDBJ databases">
        <authorList>
            <person name="de Groot N.N."/>
        </authorList>
    </citation>
    <scope>NUCLEOTIDE SEQUENCE [LARGE SCALE GENOMIC DNA]</scope>
    <source>
        <strain evidence="1 2">DSM 21799</strain>
    </source>
</reference>
<organism evidence="1 2">
    <name type="scientific">Paramicrobacterium humi</name>
    <dbReference type="NCBI Taxonomy" id="640635"/>
    <lineage>
        <taxon>Bacteria</taxon>
        <taxon>Bacillati</taxon>
        <taxon>Actinomycetota</taxon>
        <taxon>Actinomycetes</taxon>
        <taxon>Micrococcales</taxon>
        <taxon>Microbacteriaceae</taxon>
        <taxon>Paramicrobacterium</taxon>
    </lineage>
</organism>
<accession>A0A1H4KFD0</accession>
<evidence type="ECO:0008006" key="3">
    <source>
        <dbReference type="Google" id="ProtNLM"/>
    </source>
</evidence>
<dbReference type="AlphaFoldDB" id="A0A1H4KFD0"/>
<dbReference type="EMBL" id="FNRY01000001">
    <property type="protein sequence ID" value="SEB56642.1"/>
    <property type="molecule type" value="Genomic_DNA"/>
</dbReference>
<evidence type="ECO:0000313" key="1">
    <source>
        <dbReference type="EMBL" id="SEB56642.1"/>
    </source>
</evidence>
<dbReference type="Proteomes" id="UP000199183">
    <property type="component" value="Unassembled WGS sequence"/>
</dbReference>
<dbReference type="OrthoDB" id="4748714at2"/>
<keyword evidence="2" id="KW-1185">Reference proteome</keyword>
<sequence>MTLSIREITRRLNAGLGPTLVAGLAGAKDARISREWSKHDGPVPGPAEAKQLAFAYEQWRRVVEVEGEQVARLWFTGGNPWLGDYAPVTAIREDRFKQVNAAAQALIDDANHR</sequence>
<dbReference type="RefSeq" id="WP_091181076.1">
    <property type="nucleotide sequence ID" value="NZ_FNRY01000001.1"/>
</dbReference>
<protein>
    <recommendedName>
        <fullName evidence="3">Antitoxin Xre/MbcA/ParS-like toxin-binding domain-containing protein</fullName>
    </recommendedName>
</protein>
<evidence type="ECO:0000313" key="2">
    <source>
        <dbReference type="Proteomes" id="UP000199183"/>
    </source>
</evidence>
<name>A0A1H4KFD0_9MICO</name>
<dbReference type="STRING" id="640635.SAMN04489806_1125"/>
<proteinExistence type="predicted"/>
<gene>
    <name evidence="1" type="ORF">SAMN04489806_1125</name>
</gene>